<sequence length="137" mass="15320">MNYTENAKKILESFNRVIVVGFSKNAEKAANYVPTYLIEKGYRVVPVNPSMEEYSGLKAYPDLEAVVSDGIELQIVDIFRPSEEAEIIALKAIELGAKAIWLQKGIKSEKAAKAAAERGILYVEDLCMLEEHRRISV</sequence>
<evidence type="ECO:0000259" key="1">
    <source>
        <dbReference type="SMART" id="SM00881"/>
    </source>
</evidence>
<reference evidence="3" key="1">
    <citation type="journal article" date="2015" name="MBio">
        <title>Genome-resolved metagenomic analysis reveals roles for candidate phyla and other microbial community members in biogeochemical transformations in oil reservoirs.</title>
        <authorList>
            <person name="Hu P."/>
            <person name="Tom L."/>
            <person name="Singh A."/>
            <person name="Thomas B.C."/>
            <person name="Baker B.J."/>
            <person name="Piceno Y.M."/>
            <person name="Andersen G.L."/>
            <person name="Banfield J.F."/>
        </authorList>
    </citation>
    <scope>NUCLEOTIDE SEQUENCE [LARGE SCALE GENOMIC DNA]</scope>
    <source>
        <strain evidence="2">46_47</strain>
        <strain evidence="3">46_70</strain>
    </source>
</reference>
<dbReference type="SMART" id="SM00881">
    <property type="entry name" value="CoA_binding"/>
    <property type="match status" value="1"/>
</dbReference>
<dbReference type="PANTHER" id="PTHR33303">
    <property type="entry name" value="CYTOPLASMIC PROTEIN-RELATED"/>
    <property type="match status" value="1"/>
</dbReference>
<evidence type="ECO:0000313" key="2">
    <source>
        <dbReference type="EMBL" id="KUK67838.1"/>
    </source>
</evidence>
<dbReference type="PANTHER" id="PTHR33303:SF2">
    <property type="entry name" value="COA-BINDING DOMAIN-CONTAINING PROTEIN"/>
    <property type="match status" value="1"/>
</dbReference>
<evidence type="ECO:0000313" key="4">
    <source>
        <dbReference type="Proteomes" id="UP000054260"/>
    </source>
</evidence>
<evidence type="ECO:0000313" key="5">
    <source>
        <dbReference type="Proteomes" id="UP000055014"/>
    </source>
</evidence>
<dbReference type="AlphaFoldDB" id="A0A101I8Q4"/>
<dbReference type="Gene3D" id="3.40.50.720">
    <property type="entry name" value="NAD(P)-binding Rossmann-like Domain"/>
    <property type="match status" value="1"/>
</dbReference>
<dbReference type="SUPFAM" id="SSF51735">
    <property type="entry name" value="NAD(P)-binding Rossmann-fold domains"/>
    <property type="match status" value="1"/>
</dbReference>
<organism evidence="3 5">
    <name type="scientific">Mesotoga infera</name>
    <dbReference type="NCBI Taxonomy" id="1236046"/>
    <lineage>
        <taxon>Bacteria</taxon>
        <taxon>Thermotogati</taxon>
        <taxon>Thermotogota</taxon>
        <taxon>Thermotogae</taxon>
        <taxon>Kosmotogales</taxon>
        <taxon>Kosmotogaceae</taxon>
        <taxon>Mesotoga</taxon>
    </lineage>
</organism>
<gene>
    <name evidence="2" type="ORF">XD86_0566</name>
    <name evidence="3" type="ORF">XE02_0375</name>
</gene>
<name>A0A101I8Q4_9BACT</name>
<proteinExistence type="predicted"/>
<dbReference type="PATRIC" id="fig|1236046.5.peg.1491"/>
<dbReference type="EMBL" id="LGGH01000064">
    <property type="protein sequence ID" value="KUK67838.1"/>
    <property type="molecule type" value="Genomic_DNA"/>
</dbReference>
<dbReference type="Proteomes" id="UP000055014">
    <property type="component" value="Unassembled WGS sequence"/>
</dbReference>
<dbReference type="Proteomes" id="UP000054260">
    <property type="component" value="Unassembled WGS sequence"/>
</dbReference>
<accession>A0A101I8Q4</accession>
<dbReference type="EMBL" id="LGGW01000019">
    <property type="protein sequence ID" value="KUK90811.1"/>
    <property type="molecule type" value="Genomic_DNA"/>
</dbReference>
<dbReference type="InterPro" id="IPR036291">
    <property type="entry name" value="NAD(P)-bd_dom_sf"/>
</dbReference>
<feature type="domain" description="CoA-binding" evidence="1">
    <location>
        <begin position="11"/>
        <end position="106"/>
    </location>
</feature>
<comment type="caution">
    <text evidence="3">The sequence shown here is derived from an EMBL/GenBank/DDBJ whole genome shotgun (WGS) entry which is preliminary data.</text>
</comment>
<protein>
    <submittedName>
        <fullName evidence="3">CoA-binding domain protein</fullName>
    </submittedName>
</protein>
<dbReference type="Pfam" id="PF13380">
    <property type="entry name" value="CoA_binding_2"/>
    <property type="match status" value="1"/>
</dbReference>
<dbReference type="InterPro" id="IPR003781">
    <property type="entry name" value="CoA-bd"/>
</dbReference>
<evidence type="ECO:0000313" key="3">
    <source>
        <dbReference type="EMBL" id="KUK90811.1"/>
    </source>
</evidence>
<reference evidence="4 5" key="2">
    <citation type="journal article" date="2015" name="MBio">
        <title>Genome-Resolved Metagenomic Analysis Reveals Roles for Candidate Phyla and Other Microbial Community Members in Biogeochemical Transformations in Oil Reservoirs.</title>
        <authorList>
            <person name="Hu P."/>
            <person name="Tom L."/>
            <person name="Singh A."/>
            <person name="Thomas B.C."/>
            <person name="Baker B.J."/>
            <person name="Piceno Y.M."/>
            <person name="Andersen G.L."/>
            <person name="Banfield J.F."/>
        </authorList>
    </citation>
    <scope>NUCLEOTIDE SEQUENCE [LARGE SCALE GENOMIC DNA]</scope>
</reference>